<protein>
    <submittedName>
        <fullName evidence="1">Uncharacterized protein</fullName>
    </submittedName>
</protein>
<dbReference type="EMBL" id="CAJJDP010000012">
    <property type="protein sequence ID" value="CAD8142204.1"/>
    <property type="molecule type" value="Genomic_DNA"/>
</dbReference>
<proteinExistence type="predicted"/>
<name>A0A8S1SUF4_PAROT</name>
<evidence type="ECO:0000313" key="1">
    <source>
        <dbReference type="EMBL" id="CAD8142204.1"/>
    </source>
</evidence>
<sequence>MDSQKPNIQHILVETIQTLNYNLLKHSATILSLITFKHKTIIYYDTLIDFYFQFQIKLRLFNCASNFKRSKILKVSQRNTVLFY</sequence>
<accession>A0A8S1SUF4</accession>
<reference evidence="1" key="1">
    <citation type="submission" date="2021-01" db="EMBL/GenBank/DDBJ databases">
        <authorList>
            <consortium name="Genoscope - CEA"/>
            <person name="William W."/>
        </authorList>
    </citation>
    <scope>NUCLEOTIDE SEQUENCE</scope>
</reference>
<gene>
    <name evidence="1" type="ORF">POCTA_138.1.T0130360</name>
</gene>
<evidence type="ECO:0000313" key="2">
    <source>
        <dbReference type="Proteomes" id="UP000683925"/>
    </source>
</evidence>
<dbReference type="Proteomes" id="UP000683925">
    <property type="component" value="Unassembled WGS sequence"/>
</dbReference>
<keyword evidence="2" id="KW-1185">Reference proteome</keyword>
<organism evidence="1 2">
    <name type="scientific">Paramecium octaurelia</name>
    <dbReference type="NCBI Taxonomy" id="43137"/>
    <lineage>
        <taxon>Eukaryota</taxon>
        <taxon>Sar</taxon>
        <taxon>Alveolata</taxon>
        <taxon>Ciliophora</taxon>
        <taxon>Intramacronucleata</taxon>
        <taxon>Oligohymenophorea</taxon>
        <taxon>Peniculida</taxon>
        <taxon>Parameciidae</taxon>
        <taxon>Paramecium</taxon>
    </lineage>
</organism>
<comment type="caution">
    <text evidence="1">The sequence shown here is derived from an EMBL/GenBank/DDBJ whole genome shotgun (WGS) entry which is preliminary data.</text>
</comment>
<dbReference type="AlphaFoldDB" id="A0A8S1SUF4"/>